<dbReference type="AlphaFoldDB" id="D6TX96"/>
<dbReference type="PANTHER" id="PTHR14136">
    <property type="entry name" value="BTB_POZ DOMAIN-CONTAINING PROTEIN KCTD9"/>
    <property type="match status" value="1"/>
</dbReference>
<gene>
    <name evidence="2" type="ORF">Krac_5940</name>
</gene>
<dbReference type="Proteomes" id="UP000004508">
    <property type="component" value="Unassembled WGS sequence"/>
</dbReference>
<accession>D6TX96</accession>
<comment type="caution">
    <text evidence="2">The sequence shown here is derived from an EMBL/GenBank/DDBJ whole genome shotgun (WGS) entry which is preliminary data.</text>
</comment>
<dbReference type="PANTHER" id="PTHR14136:SF17">
    <property type="entry name" value="BTB_POZ DOMAIN-CONTAINING PROTEIN KCTD9"/>
    <property type="match status" value="1"/>
</dbReference>
<dbReference type="SUPFAM" id="SSF141571">
    <property type="entry name" value="Pentapeptide repeat-like"/>
    <property type="match status" value="1"/>
</dbReference>
<dbReference type="eggNOG" id="COG1357">
    <property type="taxonomic scope" value="Bacteria"/>
</dbReference>
<evidence type="ECO:0000313" key="2">
    <source>
        <dbReference type="EMBL" id="EFH84829.1"/>
    </source>
</evidence>
<evidence type="ECO:0000313" key="3">
    <source>
        <dbReference type="Proteomes" id="UP000004508"/>
    </source>
</evidence>
<name>D6TX96_KTERA</name>
<dbReference type="STRING" id="485913.Krac_5940"/>
<sequence length="267" mass="29995">MANSQHLALLREGVETWNQWRKEWAEEERENSLQAAGNGYIKKRYPHHVDLSDADLEDCDLSLADLSGANLRGARLVHANLLGADLRQADLYRAILNIAKLEYADLRESYLVEASVADANLWRADLRNANLSWASFFHAFLVEADLREADLTQTNFTWGVLSGAKVQGAYSNHTILGDVDLSSVNGLEELHCSRPPLIDLYTLARSSGRLPESFLREAGIESEIIPSLLALFHSYGNDDSVWDRDLSPSSPWETKHRLQEPPQATVW</sequence>
<feature type="region of interest" description="Disordered" evidence="1">
    <location>
        <begin position="248"/>
        <end position="267"/>
    </location>
</feature>
<dbReference type="InterPro" id="IPR001646">
    <property type="entry name" value="5peptide_repeat"/>
</dbReference>
<protein>
    <submittedName>
        <fullName evidence="2">Pentapeptide repeat protein</fullName>
    </submittedName>
</protein>
<dbReference type="InterPro" id="IPR051082">
    <property type="entry name" value="Pentapeptide-BTB/POZ_domain"/>
</dbReference>
<dbReference type="Gene3D" id="2.160.20.80">
    <property type="entry name" value="E3 ubiquitin-protein ligase SopA"/>
    <property type="match status" value="1"/>
</dbReference>
<reference evidence="2 3" key="1">
    <citation type="journal article" date="2011" name="Stand. Genomic Sci.">
        <title>Non-contiguous finished genome sequence and contextual data of the filamentous soil bacterium Ktedonobacter racemifer type strain (SOSP1-21).</title>
        <authorList>
            <person name="Chang Y.J."/>
            <person name="Land M."/>
            <person name="Hauser L."/>
            <person name="Chertkov O."/>
            <person name="Del Rio T.G."/>
            <person name="Nolan M."/>
            <person name="Copeland A."/>
            <person name="Tice H."/>
            <person name="Cheng J.F."/>
            <person name="Lucas S."/>
            <person name="Han C."/>
            <person name="Goodwin L."/>
            <person name="Pitluck S."/>
            <person name="Ivanova N."/>
            <person name="Ovchinikova G."/>
            <person name="Pati A."/>
            <person name="Chen A."/>
            <person name="Palaniappan K."/>
            <person name="Mavromatis K."/>
            <person name="Liolios K."/>
            <person name="Brettin T."/>
            <person name="Fiebig A."/>
            <person name="Rohde M."/>
            <person name="Abt B."/>
            <person name="Goker M."/>
            <person name="Detter J.C."/>
            <person name="Woyke T."/>
            <person name="Bristow J."/>
            <person name="Eisen J.A."/>
            <person name="Markowitz V."/>
            <person name="Hugenholtz P."/>
            <person name="Kyrpides N.C."/>
            <person name="Klenk H.P."/>
            <person name="Lapidus A."/>
        </authorList>
    </citation>
    <scope>NUCLEOTIDE SEQUENCE [LARGE SCALE GENOMIC DNA]</scope>
    <source>
        <strain evidence="3">DSM 44963</strain>
    </source>
</reference>
<dbReference type="EMBL" id="ADVG01000003">
    <property type="protein sequence ID" value="EFH84829.1"/>
    <property type="molecule type" value="Genomic_DNA"/>
</dbReference>
<dbReference type="Pfam" id="PF00805">
    <property type="entry name" value="Pentapeptide"/>
    <property type="match status" value="2"/>
</dbReference>
<dbReference type="InParanoid" id="D6TX96"/>
<organism evidence="2 3">
    <name type="scientific">Ktedonobacter racemifer DSM 44963</name>
    <dbReference type="NCBI Taxonomy" id="485913"/>
    <lineage>
        <taxon>Bacteria</taxon>
        <taxon>Bacillati</taxon>
        <taxon>Chloroflexota</taxon>
        <taxon>Ktedonobacteria</taxon>
        <taxon>Ktedonobacterales</taxon>
        <taxon>Ktedonobacteraceae</taxon>
        <taxon>Ktedonobacter</taxon>
    </lineage>
</organism>
<keyword evidence="3" id="KW-1185">Reference proteome</keyword>
<evidence type="ECO:0000256" key="1">
    <source>
        <dbReference type="SAM" id="MobiDB-lite"/>
    </source>
</evidence>
<proteinExistence type="predicted"/>